<keyword evidence="2" id="KW-1185">Reference proteome</keyword>
<reference evidence="2" key="2">
    <citation type="submission" date="2019-02" db="EMBL/GenBank/DDBJ databases">
        <title>Opniocepnalus argus Var Kimnra genome.</title>
        <authorList>
            <person name="Zhou C."/>
            <person name="Xiao S."/>
        </authorList>
    </citation>
    <scope>NUCLEOTIDE SEQUENCE [LARGE SCALE GENOMIC DNA]</scope>
</reference>
<dbReference type="AlphaFoldDB" id="A0A6G1QNB8"/>
<dbReference type="Proteomes" id="UP000503349">
    <property type="component" value="Chromosome 20"/>
</dbReference>
<proteinExistence type="predicted"/>
<evidence type="ECO:0000313" key="1">
    <source>
        <dbReference type="EMBL" id="KAF3703967.1"/>
    </source>
</evidence>
<sequence length="51" mass="5860">MQCSSCTNISNSRSFQLSPVIDKSVCDLMVHIGHLVTLLYNSRRNECFYFT</sequence>
<evidence type="ECO:0000313" key="2">
    <source>
        <dbReference type="Proteomes" id="UP000503349"/>
    </source>
</evidence>
<protein>
    <submittedName>
        <fullName evidence="1">Uncharacterized protein</fullName>
    </submittedName>
</protein>
<name>A0A6G1QNB8_CHAAH</name>
<accession>A0A6G1QNB8</accession>
<dbReference type="EMBL" id="CM015731">
    <property type="protein sequence ID" value="KAF3703967.1"/>
    <property type="molecule type" value="Genomic_DNA"/>
</dbReference>
<organism evidence="1 2">
    <name type="scientific">Channa argus</name>
    <name type="common">Northern snakehead</name>
    <name type="synonym">Ophicephalus argus</name>
    <dbReference type="NCBI Taxonomy" id="215402"/>
    <lineage>
        <taxon>Eukaryota</taxon>
        <taxon>Metazoa</taxon>
        <taxon>Chordata</taxon>
        <taxon>Craniata</taxon>
        <taxon>Vertebrata</taxon>
        <taxon>Euteleostomi</taxon>
        <taxon>Actinopterygii</taxon>
        <taxon>Neopterygii</taxon>
        <taxon>Teleostei</taxon>
        <taxon>Neoteleostei</taxon>
        <taxon>Acanthomorphata</taxon>
        <taxon>Anabantaria</taxon>
        <taxon>Anabantiformes</taxon>
        <taxon>Channoidei</taxon>
        <taxon>Channidae</taxon>
        <taxon>Channa</taxon>
    </lineage>
</organism>
<gene>
    <name evidence="1" type="ORF">EXN66_Car019655</name>
</gene>
<reference evidence="1 2" key="1">
    <citation type="submission" date="2019-02" db="EMBL/GenBank/DDBJ databases">
        <title>Opniocepnalus argus genome.</title>
        <authorList>
            <person name="Zhou C."/>
            <person name="Xiao S."/>
        </authorList>
    </citation>
    <scope>NUCLEOTIDE SEQUENCE [LARGE SCALE GENOMIC DNA]</scope>
    <source>
        <strain evidence="1">OARG1902GOOAL</strain>
        <tissue evidence="1">Muscle</tissue>
    </source>
</reference>